<organism evidence="2 3">
    <name type="scientific">Bradyrhizobium denitrificans</name>
    <dbReference type="NCBI Taxonomy" id="2734912"/>
    <lineage>
        <taxon>Bacteria</taxon>
        <taxon>Pseudomonadati</taxon>
        <taxon>Pseudomonadota</taxon>
        <taxon>Alphaproteobacteria</taxon>
        <taxon>Hyphomicrobiales</taxon>
        <taxon>Nitrobacteraceae</taxon>
        <taxon>Bradyrhizobium</taxon>
    </lineage>
</organism>
<dbReference type="InterPro" id="IPR002825">
    <property type="entry name" value="Pept_S49_ser-pept_pro"/>
</dbReference>
<gene>
    <name evidence="2" type="ORF">JQ619_20480</name>
</gene>
<reference evidence="3" key="1">
    <citation type="journal article" date="2021" name="ISME J.">
        <title>Evolutionary origin and ecological implication of a unique nif island in free-living Bradyrhizobium lineages.</title>
        <authorList>
            <person name="Tao J."/>
        </authorList>
    </citation>
    <scope>NUCLEOTIDE SEQUENCE [LARGE SCALE GENOMIC DNA]</scope>
    <source>
        <strain evidence="3">SZCCT0094</strain>
    </source>
</reference>
<feature type="region of interest" description="Disordered" evidence="1">
    <location>
        <begin position="1"/>
        <end position="22"/>
    </location>
</feature>
<dbReference type="Proteomes" id="UP001314635">
    <property type="component" value="Unassembled WGS sequence"/>
</dbReference>
<name>A0ABS5G9Y8_9BRAD</name>
<evidence type="ECO:0000256" key="1">
    <source>
        <dbReference type="SAM" id="MobiDB-lite"/>
    </source>
</evidence>
<dbReference type="PANTHER" id="PTHR35984:SF1">
    <property type="entry name" value="PERIPLASMIC SERINE PROTEASE"/>
    <property type="match status" value="1"/>
</dbReference>
<dbReference type="Gene3D" id="3.90.226.10">
    <property type="entry name" value="2-enoyl-CoA Hydratase, Chain A, domain 1"/>
    <property type="match status" value="1"/>
</dbReference>
<evidence type="ECO:0000313" key="3">
    <source>
        <dbReference type="Proteomes" id="UP001314635"/>
    </source>
</evidence>
<comment type="caution">
    <text evidence="2">The sequence shown here is derived from an EMBL/GenBank/DDBJ whole genome shotgun (WGS) entry which is preliminary data.</text>
</comment>
<feature type="compositionally biased region" description="Acidic residues" evidence="1">
    <location>
        <begin position="1"/>
        <end position="11"/>
    </location>
</feature>
<keyword evidence="3" id="KW-1185">Reference proteome</keyword>
<sequence>MTITEGTEDDSQPVAPQPPRAIEKTPMFTAMHAARYQRQTLIRDIETDNPKLLCYVAGTKAAVDRADTLGFVDMLHNVTPGEPIDLMLHTPGGDVDAAEKLITLVRSATGEQGQLRVIVPDYAKSAGTLMALGANTIVMSDSSELGPIDPQVSLKDGNGNDVIHSVLTYLNAFQEARQSLRDAPDDPANRISFEKFDPTMVRKFSSVRDRARLFAENLLKRRGLNFSKIASDLMDINAYPSHGQMIGWEAAQKIGLNVSYVPLTGSLWRKYWSLYCHLRLAIESDQRIFESNYVSLVM</sequence>
<dbReference type="PANTHER" id="PTHR35984">
    <property type="entry name" value="PERIPLASMIC SERINE PROTEASE"/>
    <property type="match status" value="1"/>
</dbReference>
<protein>
    <recommendedName>
        <fullName evidence="4">Serine dehydrogenase proteinase</fullName>
    </recommendedName>
</protein>
<evidence type="ECO:0000313" key="2">
    <source>
        <dbReference type="EMBL" id="MBR1138153.1"/>
    </source>
</evidence>
<dbReference type="RefSeq" id="WP_172243606.1">
    <property type="nucleotide sequence ID" value="NZ_JABFDP010000053.1"/>
</dbReference>
<dbReference type="SUPFAM" id="SSF52096">
    <property type="entry name" value="ClpP/crotonase"/>
    <property type="match status" value="1"/>
</dbReference>
<accession>A0ABS5G9Y8</accession>
<dbReference type="InterPro" id="IPR029045">
    <property type="entry name" value="ClpP/crotonase-like_dom_sf"/>
</dbReference>
<dbReference type="EMBL" id="JAFCLK010000019">
    <property type="protein sequence ID" value="MBR1138153.1"/>
    <property type="molecule type" value="Genomic_DNA"/>
</dbReference>
<evidence type="ECO:0008006" key="4">
    <source>
        <dbReference type="Google" id="ProtNLM"/>
    </source>
</evidence>
<proteinExistence type="predicted"/>
<dbReference type="Pfam" id="PF01972">
    <property type="entry name" value="SDH_protease"/>
    <property type="match status" value="1"/>
</dbReference>